<proteinExistence type="predicted"/>
<accession>E7C870</accession>
<name>E7C870_9GAMM</name>
<dbReference type="PANTHER" id="PTHR48080">
    <property type="entry name" value="D-GALACTONATE DEHYDRATASE-RELATED"/>
    <property type="match status" value="1"/>
</dbReference>
<dbReference type="SUPFAM" id="SSF51604">
    <property type="entry name" value="Enolase C-terminal domain-like"/>
    <property type="match status" value="1"/>
</dbReference>
<protein>
    <submittedName>
        <fullName evidence="3">L-alanine-DL-glutamate epimerase and related enzymes of enolase superfamily</fullName>
    </submittedName>
</protein>
<dbReference type="CDD" id="cd03316">
    <property type="entry name" value="MR_like"/>
    <property type="match status" value="1"/>
</dbReference>
<sequence length="414" mass="45678">MGRIPESSLGRPDKIRFDLLKVTDFKTFVVGNPSPGFGGRYWVFLKLVTDGNVVGYGEAYSLPFHPRVVEALIQDVCQRYVLESDPFRIEWLWRQICSSGYSQRSGIVLMAILSAIEMACWDIVGKELNRPVYDLMGGRVRDRVRTYTYLYPEADDSTDVYLDPELAAARAAAYVARGFTAVKFDPVGPYSAFDPREPSLAALDRATEFTRCIREAVGSRADLLLGTHGQLTPTGAIRLAKRLEPYDPLWLEEPVPPENEAAMAQVARGTSIPIASGERLSTKYEFNRLLGLRAVGILQMNLGRVGGLLESKKIAAMAEAHYCQIAPHMYCGPVVAAASVQLAVCSPNFLIQEGILDWSGFQAQLVQRPIQWEAGYVIPPTEPGLGVELDESVAQAHPYEGDALHLEMSPDPVI</sequence>
<evidence type="ECO:0000256" key="1">
    <source>
        <dbReference type="ARBA" id="ARBA00023239"/>
    </source>
</evidence>
<dbReference type="SMART" id="SM00922">
    <property type="entry name" value="MR_MLE"/>
    <property type="match status" value="1"/>
</dbReference>
<dbReference type="Pfam" id="PF02746">
    <property type="entry name" value="MR_MLE_N"/>
    <property type="match status" value="1"/>
</dbReference>
<dbReference type="Gene3D" id="3.30.390.10">
    <property type="entry name" value="Enolase-like, N-terminal domain"/>
    <property type="match status" value="1"/>
</dbReference>
<dbReference type="InterPro" id="IPR013342">
    <property type="entry name" value="Mandelate_racemase_C"/>
</dbReference>
<dbReference type="Pfam" id="PF13378">
    <property type="entry name" value="MR_MLE_C"/>
    <property type="match status" value="1"/>
</dbReference>
<dbReference type="Gene3D" id="3.20.20.120">
    <property type="entry name" value="Enolase-like C-terminal domain"/>
    <property type="match status" value="1"/>
</dbReference>
<evidence type="ECO:0000313" key="3">
    <source>
        <dbReference type="EMBL" id="ADI23644.1"/>
    </source>
</evidence>
<dbReference type="InterPro" id="IPR029065">
    <property type="entry name" value="Enolase_C-like"/>
</dbReference>
<dbReference type="SUPFAM" id="SSF54826">
    <property type="entry name" value="Enolase N-terminal domain-like"/>
    <property type="match status" value="1"/>
</dbReference>
<organism evidence="3">
    <name type="scientific">uncultured gamma proteobacterium HF4000_06A21</name>
    <dbReference type="NCBI Taxonomy" id="723581"/>
    <lineage>
        <taxon>Bacteria</taxon>
        <taxon>Pseudomonadati</taxon>
        <taxon>Pseudomonadota</taxon>
        <taxon>Gammaproteobacteria</taxon>
        <taxon>environmental samples</taxon>
    </lineage>
</organism>
<dbReference type="InterPro" id="IPR036849">
    <property type="entry name" value="Enolase-like_C_sf"/>
</dbReference>
<dbReference type="PANTHER" id="PTHR48080:SF2">
    <property type="entry name" value="D-GALACTONATE DEHYDRATASE"/>
    <property type="match status" value="1"/>
</dbReference>
<keyword evidence="1" id="KW-0456">Lyase</keyword>
<dbReference type="EMBL" id="GU568019">
    <property type="protein sequence ID" value="ADI23644.1"/>
    <property type="molecule type" value="Genomic_DNA"/>
</dbReference>
<dbReference type="AlphaFoldDB" id="E7C870"/>
<reference evidence="3" key="1">
    <citation type="submission" date="2010-01" db="EMBL/GenBank/DDBJ databases">
        <title>Genome fragments of uncultured bacteria from the North Pacific subtropical Gyre.</title>
        <authorList>
            <person name="Pham V.D."/>
            <person name="Delong E.F."/>
        </authorList>
    </citation>
    <scope>NUCLEOTIDE SEQUENCE</scope>
</reference>
<feature type="domain" description="Mandelate racemase/muconate lactonizing enzyme C-terminal" evidence="2">
    <location>
        <begin position="164"/>
        <end position="273"/>
    </location>
</feature>
<dbReference type="InterPro" id="IPR013341">
    <property type="entry name" value="Mandelate_racemase_N_dom"/>
</dbReference>
<evidence type="ECO:0000259" key="2">
    <source>
        <dbReference type="SMART" id="SM00922"/>
    </source>
</evidence>
<dbReference type="InterPro" id="IPR029017">
    <property type="entry name" value="Enolase-like_N"/>
</dbReference>
<dbReference type="InterPro" id="IPR034593">
    <property type="entry name" value="DgoD-like"/>
</dbReference>
<dbReference type="GO" id="GO:0016829">
    <property type="term" value="F:lyase activity"/>
    <property type="evidence" value="ECO:0007669"/>
    <property type="project" value="UniProtKB-KW"/>
</dbReference>